<reference evidence="1 2" key="2">
    <citation type="journal article" date="2022" name="Mol. Ecol. Resour.">
        <title>The genomes of chicory, endive, great burdock and yacon provide insights into Asteraceae paleo-polyploidization history and plant inulin production.</title>
        <authorList>
            <person name="Fan W."/>
            <person name="Wang S."/>
            <person name="Wang H."/>
            <person name="Wang A."/>
            <person name="Jiang F."/>
            <person name="Liu H."/>
            <person name="Zhao H."/>
            <person name="Xu D."/>
            <person name="Zhang Y."/>
        </authorList>
    </citation>
    <scope>NUCLEOTIDE SEQUENCE [LARGE SCALE GENOMIC DNA]</scope>
    <source>
        <strain evidence="2">cv. Yunnan</strain>
        <tissue evidence="1">Leaves</tissue>
    </source>
</reference>
<reference evidence="2" key="1">
    <citation type="journal article" date="2022" name="Mol. Ecol. Resour.">
        <title>The genomes of chicory, endive, great burdock and yacon provide insights into Asteraceae palaeo-polyploidization history and plant inulin production.</title>
        <authorList>
            <person name="Fan W."/>
            <person name="Wang S."/>
            <person name="Wang H."/>
            <person name="Wang A."/>
            <person name="Jiang F."/>
            <person name="Liu H."/>
            <person name="Zhao H."/>
            <person name="Xu D."/>
            <person name="Zhang Y."/>
        </authorList>
    </citation>
    <scope>NUCLEOTIDE SEQUENCE [LARGE SCALE GENOMIC DNA]</scope>
    <source>
        <strain evidence="2">cv. Yunnan</strain>
    </source>
</reference>
<accession>A0ACB9GSM8</accession>
<dbReference type="EMBL" id="CM042030">
    <property type="protein sequence ID" value="KAI3786442.1"/>
    <property type="molecule type" value="Genomic_DNA"/>
</dbReference>
<keyword evidence="2" id="KW-1185">Reference proteome</keyword>
<comment type="caution">
    <text evidence="1">The sequence shown here is derived from an EMBL/GenBank/DDBJ whole genome shotgun (WGS) entry which is preliminary data.</text>
</comment>
<evidence type="ECO:0000313" key="2">
    <source>
        <dbReference type="Proteomes" id="UP001056120"/>
    </source>
</evidence>
<evidence type="ECO:0000313" key="1">
    <source>
        <dbReference type="EMBL" id="KAI3786442.1"/>
    </source>
</evidence>
<dbReference type="Proteomes" id="UP001056120">
    <property type="component" value="Linkage Group LG13"/>
</dbReference>
<gene>
    <name evidence="1" type="ORF">L1987_40130</name>
</gene>
<sequence>MRKSLKIKGKSASGIQSDVRASKESTQKVKIKHWSKLKDAQSCIPMHGCANGENWPCTPKSYQIPSRAKNGYFARPCNPMHGRSLPRSQPINSKLIPSI</sequence>
<organism evidence="1 2">
    <name type="scientific">Smallanthus sonchifolius</name>
    <dbReference type="NCBI Taxonomy" id="185202"/>
    <lineage>
        <taxon>Eukaryota</taxon>
        <taxon>Viridiplantae</taxon>
        <taxon>Streptophyta</taxon>
        <taxon>Embryophyta</taxon>
        <taxon>Tracheophyta</taxon>
        <taxon>Spermatophyta</taxon>
        <taxon>Magnoliopsida</taxon>
        <taxon>eudicotyledons</taxon>
        <taxon>Gunneridae</taxon>
        <taxon>Pentapetalae</taxon>
        <taxon>asterids</taxon>
        <taxon>campanulids</taxon>
        <taxon>Asterales</taxon>
        <taxon>Asteraceae</taxon>
        <taxon>Asteroideae</taxon>
        <taxon>Heliantheae alliance</taxon>
        <taxon>Millerieae</taxon>
        <taxon>Smallanthus</taxon>
    </lineage>
</organism>
<proteinExistence type="predicted"/>
<name>A0ACB9GSM8_9ASTR</name>
<protein>
    <submittedName>
        <fullName evidence="1">Uncharacterized protein</fullName>
    </submittedName>
</protein>